<dbReference type="EMBL" id="CACVKT020009822">
    <property type="protein sequence ID" value="CAC5423563.1"/>
    <property type="molecule type" value="Genomic_DNA"/>
</dbReference>
<keyword evidence="1" id="KW-0472">Membrane</keyword>
<evidence type="ECO:0000313" key="2">
    <source>
        <dbReference type="EMBL" id="CAC5423563.1"/>
    </source>
</evidence>
<evidence type="ECO:0000256" key="1">
    <source>
        <dbReference type="SAM" id="Phobius"/>
    </source>
</evidence>
<gene>
    <name evidence="2" type="ORF">MCOR_55555</name>
</gene>
<keyword evidence="1" id="KW-0812">Transmembrane</keyword>
<sequence>MENELDGILPPALLMITIAFLLHIIGNATTYYITIEYPDLIINSGLWKRCVSIDNDKVCYNEKLYAEYETLQCPSSAKQSDTSAGYKTLSENLEQFNEINCLQTSLDLNKLNDGSGIQNTLIKSNAKWHEKCRLKFNTSELKSAQKRQHKDISDEGRAFEDDIGPALRRACEEDYDSNYMQIYKAVEIVRSDIMATSSEFDGTFAVDCQEKSVQRSLLTLVKCYCMDQT</sequence>
<accession>A0A6J8EUP0</accession>
<reference evidence="2 3" key="1">
    <citation type="submission" date="2020-06" db="EMBL/GenBank/DDBJ databases">
        <authorList>
            <person name="Li R."/>
            <person name="Bekaert M."/>
        </authorList>
    </citation>
    <scope>NUCLEOTIDE SEQUENCE [LARGE SCALE GENOMIC DNA]</scope>
    <source>
        <strain evidence="3">wild</strain>
    </source>
</reference>
<proteinExistence type="predicted"/>
<organism evidence="2 3">
    <name type="scientific">Mytilus coruscus</name>
    <name type="common">Sea mussel</name>
    <dbReference type="NCBI Taxonomy" id="42192"/>
    <lineage>
        <taxon>Eukaryota</taxon>
        <taxon>Metazoa</taxon>
        <taxon>Spiralia</taxon>
        <taxon>Lophotrochozoa</taxon>
        <taxon>Mollusca</taxon>
        <taxon>Bivalvia</taxon>
        <taxon>Autobranchia</taxon>
        <taxon>Pteriomorphia</taxon>
        <taxon>Mytilida</taxon>
        <taxon>Mytiloidea</taxon>
        <taxon>Mytilidae</taxon>
        <taxon>Mytilinae</taxon>
        <taxon>Mytilus</taxon>
    </lineage>
</organism>
<keyword evidence="1" id="KW-1133">Transmembrane helix</keyword>
<evidence type="ECO:0000313" key="3">
    <source>
        <dbReference type="Proteomes" id="UP000507470"/>
    </source>
</evidence>
<dbReference type="OrthoDB" id="8939876at2759"/>
<name>A0A6J8EUP0_MYTCO</name>
<keyword evidence="3" id="KW-1185">Reference proteome</keyword>
<dbReference type="Proteomes" id="UP000507470">
    <property type="component" value="Unassembled WGS sequence"/>
</dbReference>
<dbReference type="AlphaFoldDB" id="A0A6J8EUP0"/>
<protein>
    <submittedName>
        <fullName evidence="2">Uncharacterized protein</fullName>
    </submittedName>
</protein>
<feature type="transmembrane region" description="Helical" evidence="1">
    <location>
        <begin position="12"/>
        <end position="33"/>
    </location>
</feature>